<dbReference type="Pfam" id="PF02738">
    <property type="entry name" value="MoCoBD_1"/>
    <property type="match status" value="1"/>
</dbReference>
<feature type="domain" description="Aldehyde oxidase/xanthine dehydrogenase a/b hammerhead" evidence="1">
    <location>
        <begin position="18"/>
        <end position="122"/>
    </location>
</feature>
<dbReference type="Gene3D" id="3.30.365.10">
    <property type="entry name" value="Aldehyde oxidase/xanthine dehydrogenase, molybdopterin binding domain"/>
    <property type="match status" value="4"/>
</dbReference>
<organism evidence="2 3">
    <name type="scientific">Sulfurimonas diazotrophicus</name>
    <dbReference type="NCBI Taxonomy" id="3131939"/>
    <lineage>
        <taxon>Bacteria</taxon>
        <taxon>Pseudomonadati</taxon>
        <taxon>Campylobacterota</taxon>
        <taxon>Epsilonproteobacteria</taxon>
        <taxon>Campylobacterales</taxon>
        <taxon>Sulfurimonadaceae</taxon>
        <taxon>Sulfurimonas</taxon>
    </lineage>
</organism>
<dbReference type="Gene3D" id="3.90.1170.50">
    <property type="entry name" value="Aldehyde oxidase/xanthine dehydrogenase, a/b hammerhead"/>
    <property type="match status" value="1"/>
</dbReference>
<reference evidence="2 3" key="1">
    <citation type="submission" date="2024-03" db="EMBL/GenBank/DDBJ databases">
        <title>Sulfurimonas sp. HSL3-1.</title>
        <authorList>
            <person name="Wang S."/>
        </authorList>
    </citation>
    <scope>NUCLEOTIDE SEQUENCE [LARGE SCALE GENOMIC DNA]</scope>
    <source>
        <strain evidence="2 3">HSL3-1</strain>
    </source>
</reference>
<dbReference type="Pfam" id="PF20256">
    <property type="entry name" value="MoCoBD_2"/>
    <property type="match status" value="1"/>
</dbReference>
<dbReference type="EMBL" id="CP147920">
    <property type="protein sequence ID" value="XAU14861.1"/>
    <property type="molecule type" value="Genomic_DNA"/>
</dbReference>
<dbReference type="InterPro" id="IPR046867">
    <property type="entry name" value="AldOxase/xan_DH_MoCoBD2"/>
</dbReference>
<proteinExistence type="predicted"/>
<dbReference type="PANTHER" id="PTHR11908:SF157">
    <property type="entry name" value="XANTHINE DEHYDROGENASE SUBUNIT D-RELATED"/>
    <property type="match status" value="1"/>
</dbReference>
<dbReference type="InterPro" id="IPR008274">
    <property type="entry name" value="AldOxase/xan_DH_MoCoBD1"/>
</dbReference>
<name>A0ABZ3H8J8_9BACT</name>
<evidence type="ECO:0000313" key="2">
    <source>
        <dbReference type="EMBL" id="XAU14861.1"/>
    </source>
</evidence>
<evidence type="ECO:0000313" key="3">
    <source>
        <dbReference type="Proteomes" id="UP001447842"/>
    </source>
</evidence>
<dbReference type="Proteomes" id="UP001447842">
    <property type="component" value="Chromosome"/>
</dbReference>
<dbReference type="SUPFAM" id="SSF56003">
    <property type="entry name" value="Molybdenum cofactor-binding domain"/>
    <property type="match status" value="1"/>
</dbReference>
<evidence type="ECO:0000259" key="1">
    <source>
        <dbReference type="SMART" id="SM01008"/>
    </source>
</evidence>
<dbReference type="InterPro" id="IPR000674">
    <property type="entry name" value="Ald_Oxase/Xan_DH_a/b"/>
</dbReference>
<dbReference type="SUPFAM" id="SSF54665">
    <property type="entry name" value="CO dehydrogenase molybdoprotein N-domain-like"/>
    <property type="match status" value="1"/>
</dbReference>
<dbReference type="InterPro" id="IPR036856">
    <property type="entry name" value="Ald_Oxase/Xan_DH_a/b_sf"/>
</dbReference>
<gene>
    <name evidence="2" type="ORF">WCY31_11535</name>
</gene>
<dbReference type="SMART" id="SM01008">
    <property type="entry name" value="Ald_Xan_dh_C"/>
    <property type="match status" value="1"/>
</dbReference>
<dbReference type="RefSeq" id="WP_345972493.1">
    <property type="nucleotide sequence ID" value="NZ_CP147920.1"/>
</dbReference>
<dbReference type="PANTHER" id="PTHR11908">
    <property type="entry name" value="XANTHINE DEHYDROGENASE"/>
    <property type="match status" value="1"/>
</dbReference>
<keyword evidence="3" id="KW-1185">Reference proteome</keyword>
<dbReference type="InterPro" id="IPR037165">
    <property type="entry name" value="AldOxase/xan_DH_Mopterin-bd_sf"/>
</dbReference>
<dbReference type="Pfam" id="PF01315">
    <property type="entry name" value="Ald_Xan_dh_C"/>
    <property type="match status" value="1"/>
</dbReference>
<sequence length="711" mass="76270">MGVVGESVVRVDAASKADGTLRYTDDLPFEGLYGAVVRSEIAYGKIRAITFDASFDFSDIIIVDHRDIEGRNANVVLTDDQPFLAEARVRHIGEPILLLAHRSKRRLREAMAHITIDYDAQEPVLSMEESLALKQRLYGEDNVFKAIHTVKGSPPQKTGLFSLEKTYTTPHQEQAYLEPQSMLARYDGGRVKIIGSMQCPFFVEAALEGLAGEKIEVEQAPTGGGFGGKEDYPSLIAGYAYLLCKKAGQDVKIVYDREEDIAYTTKRHPSKLRYRSRFDATGKLHALEVDVTIDGGAYVTLSPVVLARCVLHAAGFYDCGYIRVDARAVATNTPPNGAFRGFGAPQVLFGIERHMDDIARHLGLSPAAVREGNLPGAGSVGVSGVPIAEYARLRDLFETARRESGFDAIYDAPAPNRGIGMALFMHGAGYTGVGESMLASSVSIALEADGSVEIRVGSVEMGQGTLTALPQIVADALDLPVGMVSCRTPNTAEVADSGPTVASRTVMIVGRLLAQAAGKLKTALGDYGTPDAYRAAVARYCKSGGPLQFGASYEQPADILWDEDLFYGNGYEAYGLGCYIAEVEVDPVDYRVRVVRFDAYNDVGQVVNPVMAEGQVEGGVAQGIGYALCERLVYEAGRVYSPHLSDYTLPMAPDLPEIAVRFLGTDGPSLGLGELPMDGPSAAVANALVHALGSAFDALPITPEAVEEACR</sequence>
<accession>A0ABZ3H8J8</accession>
<dbReference type="InterPro" id="IPR016208">
    <property type="entry name" value="Ald_Oxase/xanthine_DH-like"/>
</dbReference>
<protein>
    <submittedName>
        <fullName evidence="2">Xanthine dehydrogenase family protein molybdopterin-binding subunit</fullName>
    </submittedName>
</protein>